<dbReference type="Pfam" id="PF00126">
    <property type="entry name" value="HTH_1"/>
    <property type="match status" value="1"/>
</dbReference>
<evidence type="ECO:0000256" key="1">
    <source>
        <dbReference type="ARBA" id="ARBA00009437"/>
    </source>
</evidence>
<evidence type="ECO:0000313" key="7">
    <source>
        <dbReference type="EMBL" id="MBZ6065894.1"/>
    </source>
</evidence>
<sequence>MLNYKQLYYFWHVARSGSVTRAAEQLHLTPQTISGQVAELEQSLGVALFNRVGRRLELTSAGRRAQQQAGAIFSLGAELEHTLRHAARERVMTVGIADSVPRSLAYELLAPAMELATPYRLICHEERVEHLLDELGHHRLDMVLIDRPLPVDCGVRCYEHALGHTPLALFAASALVDVMGPDFPAALDGAPLLLPGEKSAIHDRLLDWYGERGLHPHIVGQFDDSTLMKSFGKAGKGLFPAPLAMRQEIERLYGVTWLATLDDLPLSYYLVTAERYLSHDGVEAVMGAARSRLFAHDPQK</sequence>
<dbReference type="PRINTS" id="PR00039">
    <property type="entry name" value="HTHLYSR"/>
</dbReference>
<keyword evidence="5" id="KW-0804">Transcription</keyword>
<dbReference type="InterPro" id="IPR000847">
    <property type="entry name" value="LysR_HTH_N"/>
</dbReference>
<evidence type="ECO:0000256" key="4">
    <source>
        <dbReference type="ARBA" id="ARBA00023159"/>
    </source>
</evidence>
<comment type="similarity">
    <text evidence="1">Belongs to the LysR transcriptional regulatory family.</text>
</comment>
<evidence type="ECO:0000259" key="6">
    <source>
        <dbReference type="PROSITE" id="PS50931"/>
    </source>
</evidence>
<keyword evidence="3" id="KW-0238">DNA-binding</keyword>
<organism evidence="7 8">
    <name type="scientific">Aeromonas schubertii</name>
    <dbReference type="NCBI Taxonomy" id="652"/>
    <lineage>
        <taxon>Bacteria</taxon>
        <taxon>Pseudomonadati</taxon>
        <taxon>Pseudomonadota</taxon>
        <taxon>Gammaproteobacteria</taxon>
        <taxon>Aeromonadales</taxon>
        <taxon>Aeromonadaceae</taxon>
        <taxon>Aeromonas</taxon>
    </lineage>
</organism>
<dbReference type="InterPro" id="IPR036388">
    <property type="entry name" value="WH-like_DNA-bd_sf"/>
</dbReference>
<evidence type="ECO:0000256" key="3">
    <source>
        <dbReference type="ARBA" id="ARBA00023125"/>
    </source>
</evidence>
<keyword evidence="2" id="KW-0805">Transcription regulation</keyword>
<dbReference type="PANTHER" id="PTHR30293:SF2">
    <property type="entry name" value="TRANSCRIPTIONAL ACTIVATOR PROTEIN NHAR"/>
    <property type="match status" value="1"/>
</dbReference>
<dbReference type="SUPFAM" id="SSF46785">
    <property type="entry name" value="Winged helix' DNA-binding domain"/>
    <property type="match status" value="1"/>
</dbReference>
<evidence type="ECO:0000256" key="5">
    <source>
        <dbReference type="ARBA" id="ARBA00023163"/>
    </source>
</evidence>
<proteinExistence type="inferred from homology"/>
<evidence type="ECO:0000313" key="8">
    <source>
        <dbReference type="Proteomes" id="UP000774958"/>
    </source>
</evidence>
<dbReference type="Gene3D" id="3.40.190.10">
    <property type="entry name" value="Periplasmic binding protein-like II"/>
    <property type="match status" value="2"/>
</dbReference>
<dbReference type="Gene3D" id="1.10.10.10">
    <property type="entry name" value="Winged helix-like DNA-binding domain superfamily/Winged helix DNA-binding domain"/>
    <property type="match status" value="1"/>
</dbReference>
<comment type="caution">
    <text evidence="7">The sequence shown here is derived from an EMBL/GenBank/DDBJ whole genome shotgun (WGS) entry which is preliminary data.</text>
</comment>
<dbReference type="InterPro" id="IPR036390">
    <property type="entry name" value="WH_DNA-bd_sf"/>
</dbReference>
<dbReference type="InterPro" id="IPR005119">
    <property type="entry name" value="LysR_subst-bd"/>
</dbReference>
<protein>
    <submittedName>
        <fullName evidence="7">LysR family transcriptional regulator</fullName>
    </submittedName>
</protein>
<feature type="domain" description="HTH lysR-type" evidence="6">
    <location>
        <begin position="2"/>
        <end position="59"/>
    </location>
</feature>
<evidence type="ECO:0000256" key="2">
    <source>
        <dbReference type="ARBA" id="ARBA00023015"/>
    </source>
</evidence>
<gene>
    <name evidence="7" type="ORF">LA374_06715</name>
</gene>
<dbReference type="SUPFAM" id="SSF53850">
    <property type="entry name" value="Periplasmic binding protein-like II"/>
    <property type="match status" value="1"/>
</dbReference>
<accession>A0ABS7VAG7</accession>
<dbReference type="EMBL" id="JAIRBT010000007">
    <property type="protein sequence ID" value="MBZ6065894.1"/>
    <property type="molecule type" value="Genomic_DNA"/>
</dbReference>
<keyword evidence="8" id="KW-1185">Reference proteome</keyword>
<dbReference type="PANTHER" id="PTHR30293">
    <property type="entry name" value="TRANSCRIPTIONAL REGULATORY PROTEIN NAC-RELATED"/>
    <property type="match status" value="1"/>
</dbReference>
<dbReference type="Pfam" id="PF03466">
    <property type="entry name" value="LysR_substrate"/>
    <property type="match status" value="1"/>
</dbReference>
<dbReference type="PROSITE" id="PS50931">
    <property type="entry name" value="HTH_LYSR"/>
    <property type="match status" value="1"/>
</dbReference>
<name>A0ABS7VAG7_9GAMM</name>
<dbReference type="RefSeq" id="WP_224160386.1">
    <property type="nucleotide sequence ID" value="NZ_JAIRBS010000006.1"/>
</dbReference>
<dbReference type="Proteomes" id="UP000774958">
    <property type="component" value="Unassembled WGS sequence"/>
</dbReference>
<reference evidence="7 8" key="1">
    <citation type="submission" date="2021-09" db="EMBL/GenBank/DDBJ databases">
        <title>Aeromonas schubertii isolated from Asian sea bass.</title>
        <authorList>
            <person name="Pinpimai K."/>
        </authorList>
    </citation>
    <scope>NUCLEOTIDE SEQUENCE [LARGE SCALE GENOMIC DNA]</scope>
    <source>
        <strain evidence="7 8">CHULA2021a</strain>
    </source>
</reference>
<keyword evidence="4" id="KW-0010">Activator</keyword>